<dbReference type="EMBL" id="CM018210">
    <property type="protein sequence ID" value="KAB2066059.1"/>
    <property type="molecule type" value="Genomic_DNA"/>
</dbReference>
<evidence type="ECO:0000256" key="1">
    <source>
        <dbReference type="SAM" id="MobiDB-lite"/>
    </source>
</evidence>
<evidence type="ECO:0000313" key="3">
    <source>
        <dbReference type="Proteomes" id="UP000327439"/>
    </source>
</evidence>
<dbReference type="AlphaFoldDB" id="A0A5J5UH04"/>
<protein>
    <submittedName>
        <fullName evidence="2">Uncharacterized protein</fullName>
    </submittedName>
</protein>
<feature type="region of interest" description="Disordered" evidence="1">
    <location>
        <begin position="1"/>
        <end position="20"/>
    </location>
</feature>
<gene>
    <name evidence="2" type="ORF">ES319_A09G133500v1</name>
</gene>
<reference evidence="3" key="1">
    <citation type="journal article" date="2020" name="Nat. Genet.">
        <title>Genomic diversifications of five Gossypium allopolyploid species and their impact on cotton improvement.</title>
        <authorList>
            <person name="Chen Z.J."/>
            <person name="Sreedasyam A."/>
            <person name="Ando A."/>
            <person name="Song Q."/>
            <person name="De Santiago L.M."/>
            <person name="Hulse-Kemp A.M."/>
            <person name="Ding M."/>
            <person name="Ye W."/>
            <person name="Kirkbride R.C."/>
            <person name="Jenkins J."/>
            <person name="Plott C."/>
            <person name="Lovell J."/>
            <person name="Lin Y.M."/>
            <person name="Vaughn R."/>
            <person name="Liu B."/>
            <person name="Simpson S."/>
            <person name="Scheffler B.E."/>
            <person name="Wen L."/>
            <person name="Saski C.A."/>
            <person name="Grover C.E."/>
            <person name="Hu G."/>
            <person name="Conover J.L."/>
            <person name="Carlson J.W."/>
            <person name="Shu S."/>
            <person name="Boston L.B."/>
            <person name="Williams M."/>
            <person name="Peterson D.G."/>
            <person name="McGee K."/>
            <person name="Jones D.C."/>
            <person name="Wendel J.F."/>
            <person name="Stelly D.M."/>
            <person name="Grimwood J."/>
            <person name="Schmutz J."/>
        </authorList>
    </citation>
    <scope>NUCLEOTIDE SEQUENCE [LARGE SCALE GENOMIC DNA]</scope>
    <source>
        <strain evidence="3">cv. 3-79</strain>
    </source>
</reference>
<sequence length="82" mass="9115">MPVFKKNWPTADLTSSPPSSSISLAVPRECGMHLFVCFGAVLFWRGVLNPLRTTPLGGSPECRVFLRRQLDVVVTCKIRPKT</sequence>
<keyword evidence="3" id="KW-1185">Reference proteome</keyword>
<proteinExistence type="predicted"/>
<dbReference type="Proteomes" id="UP000327439">
    <property type="component" value="Chromosome A09"/>
</dbReference>
<accession>A0A5J5UH04</accession>
<evidence type="ECO:0000313" key="2">
    <source>
        <dbReference type="EMBL" id="KAB2066059.1"/>
    </source>
</evidence>
<organism evidence="2 3">
    <name type="scientific">Gossypium barbadense</name>
    <name type="common">Sea Island cotton</name>
    <name type="synonym">Hibiscus barbadensis</name>
    <dbReference type="NCBI Taxonomy" id="3634"/>
    <lineage>
        <taxon>Eukaryota</taxon>
        <taxon>Viridiplantae</taxon>
        <taxon>Streptophyta</taxon>
        <taxon>Embryophyta</taxon>
        <taxon>Tracheophyta</taxon>
        <taxon>Spermatophyta</taxon>
        <taxon>Magnoliopsida</taxon>
        <taxon>eudicotyledons</taxon>
        <taxon>Gunneridae</taxon>
        <taxon>Pentapetalae</taxon>
        <taxon>rosids</taxon>
        <taxon>malvids</taxon>
        <taxon>Malvales</taxon>
        <taxon>Malvaceae</taxon>
        <taxon>Malvoideae</taxon>
        <taxon>Gossypium</taxon>
    </lineage>
</organism>
<name>A0A5J5UH04_GOSBA</name>